<dbReference type="InterPro" id="IPR043133">
    <property type="entry name" value="GTP-CH-I_C/QueF"/>
</dbReference>
<dbReference type="EMBL" id="CP001825">
    <property type="protein sequence ID" value="ACZ41743.1"/>
    <property type="molecule type" value="Genomic_DNA"/>
</dbReference>
<dbReference type="GO" id="GO:0046654">
    <property type="term" value="P:tetrahydrofolate biosynthetic process"/>
    <property type="evidence" value="ECO:0007669"/>
    <property type="project" value="UniProtKB-UniRule"/>
</dbReference>
<dbReference type="NCBIfam" id="TIGR00526">
    <property type="entry name" value="folB_dom"/>
    <property type="match status" value="1"/>
</dbReference>
<keyword evidence="5 6" id="KW-0456">Lyase</keyword>
<organism evidence="8 9">
    <name type="scientific">Thermobaculum terrenum (strain ATCC BAA-798 / CCMEE 7001 / YNP1)</name>
    <dbReference type="NCBI Taxonomy" id="525904"/>
    <lineage>
        <taxon>Bacteria</taxon>
        <taxon>Bacillati</taxon>
        <taxon>Chloroflexota</taxon>
        <taxon>Chloroflexia</taxon>
        <taxon>Candidatus Thermobaculales</taxon>
        <taxon>Candidatus Thermobaculaceae</taxon>
        <taxon>Thermobaculum</taxon>
    </lineage>
</organism>
<dbReference type="CDD" id="cd00534">
    <property type="entry name" value="DHNA_DHNTPE"/>
    <property type="match status" value="1"/>
</dbReference>
<evidence type="ECO:0000313" key="8">
    <source>
        <dbReference type="EMBL" id="ACZ41743.1"/>
    </source>
</evidence>
<evidence type="ECO:0000256" key="1">
    <source>
        <dbReference type="ARBA" id="ARBA00001353"/>
    </source>
</evidence>
<evidence type="ECO:0000256" key="4">
    <source>
        <dbReference type="ARBA" id="ARBA00022909"/>
    </source>
</evidence>
<evidence type="ECO:0000256" key="3">
    <source>
        <dbReference type="ARBA" id="ARBA00005708"/>
    </source>
</evidence>
<accession>D1CFN7</accession>
<keyword evidence="9" id="KW-1185">Reference proteome</keyword>
<dbReference type="AlphaFoldDB" id="D1CFN7"/>
<comment type="pathway">
    <text evidence="2 6">Cofactor biosynthesis; tetrahydrofolate biosynthesis; 2-amino-4-hydroxy-6-hydroxymethyl-7,8-dihydropteridine diphosphate from 7,8-dihydroneopterin triphosphate: step 3/4.</text>
</comment>
<evidence type="ECO:0000259" key="7">
    <source>
        <dbReference type="SMART" id="SM00905"/>
    </source>
</evidence>
<dbReference type="InterPro" id="IPR006157">
    <property type="entry name" value="FolB_dom"/>
</dbReference>
<dbReference type="HOGENOM" id="CLU_112632_1_3_0"/>
<dbReference type="Pfam" id="PF02152">
    <property type="entry name" value="FolB"/>
    <property type="match status" value="1"/>
</dbReference>
<protein>
    <recommendedName>
        <fullName evidence="6">7,8-dihydroneopterin aldolase</fullName>
        <ecNumber evidence="6">4.1.2.25</ecNumber>
    </recommendedName>
</protein>
<dbReference type="NCBIfam" id="TIGR00525">
    <property type="entry name" value="folB"/>
    <property type="match status" value="1"/>
</dbReference>
<evidence type="ECO:0000256" key="2">
    <source>
        <dbReference type="ARBA" id="ARBA00005013"/>
    </source>
</evidence>
<dbReference type="InterPro" id="IPR006156">
    <property type="entry name" value="Dihydroneopterin_aldolase"/>
</dbReference>
<sequence>MSQDKIILSGLRFYGYHGVHPEERTLGQIFVLDLEIGLDLSPAARTDDPSQTVNYSEVYKDLRDVVQGNSYKLIETLAQKVAEVVLCRDKVLWVRVTVKKPAAPIHGANFDFVAVQVYREKPPAS</sequence>
<dbReference type="SMART" id="SM00905">
    <property type="entry name" value="FolB"/>
    <property type="match status" value="1"/>
</dbReference>
<dbReference type="OrthoDB" id="9803748at2"/>
<dbReference type="eggNOG" id="COG1539">
    <property type="taxonomic scope" value="Bacteria"/>
</dbReference>
<dbReference type="GO" id="GO:0046656">
    <property type="term" value="P:folic acid biosynthetic process"/>
    <property type="evidence" value="ECO:0007669"/>
    <property type="project" value="UniProtKB-UniRule"/>
</dbReference>
<reference evidence="9" key="1">
    <citation type="journal article" date="2010" name="Stand. Genomic Sci.">
        <title>Complete genome sequence of 'Thermobaculum terrenum' type strain (YNP1).</title>
        <authorList>
            <person name="Kiss H."/>
            <person name="Cleland D."/>
            <person name="Lapidus A."/>
            <person name="Lucas S."/>
            <person name="Glavina Del Rio T."/>
            <person name="Nolan M."/>
            <person name="Tice H."/>
            <person name="Han C."/>
            <person name="Goodwin L."/>
            <person name="Pitluck S."/>
            <person name="Liolios K."/>
            <person name="Ivanova N."/>
            <person name="Mavromatis K."/>
            <person name="Ovchinnikova G."/>
            <person name="Pati A."/>
            <person name="Chen A."/>
            <person name="Palaniappan K."/>
            <person name="Land M."/>
            <person name="Hauser L."/>
            <person name="Chang Y."/>
            <person name="Jeffries C."/>
            <person name="Lu M."/>
            <person name="Brettin T."/>
            <person name="Detter J."/>
            <person name="Goker M."/>
            <person name="Tindall B."/>
            <person name="Beck B."/>
            <person name="McDermott T."/>
            <person name="Woyke T."/>
            <person name="Bristow J."/>
            <person name="Eisen J."/>
            <person name="Markowitz V."/>
            <person name="Hugenholtz P."/>
            <person name="Kyrpides N."/>
            <person name="Klenk H."/>
            <person name="Cheng J."/>
        </authorList>
    </citation>
    <scope>NUCLEOTIDE SEQUENCE [LARGE SCALE GENOMIC DNA]</scope>
    <source>
        <strain evidence="9">ATCC BAA-798 / YNP1</strain>
    </source>
</reference>
<name>D1CFN7_THET1</name>
<evidence type="ECO:0000256" key="6">
    <source>
        <dbReference type="RuleBase" id="RU362079"/>
    </source>
</evidence>
<dbReference type="EC" id="4.1.2.25" evidence="6"/>
<dbReference type="Proteomes" id="UP000000323">
    <property type="component" value="Chromosome 1"/>
</dbReference>
<dbReference type="PANTHER" id="PTHR42844:SF1">
    <property type="entry name" value="DIHYDRONEOPTERIN ALDOLASE 1-RELATED"/>
    <property type="match status" value="1"/>
</dbReference>
<dbReference type="SUPFAM" id="SSF55620">
    <property type="entry name" value="Tetrahydrobiopterin biosynthesis enzymes-like"/>
    <property type="match status" value="1"/>
</dbReference>
<comment type="function">
    <text evidence="6">Catalyzes the conversion of 7,8-dihydroneopterin to 6-hydroxymethyl-7,8-dihydropterin.</text>
</comment>
<dbReference type="Gene3D" id="3.30.1130.10">
    <property type="match status" value="1"/>
</dbReference>
<comment type="catalytic activity">
    <reaction evidence="1 6">
        <text>7,8-dihydroneopterin = 6-hydroxymethyl-7,8-dihydropterin + glycolaldehyde</text>
        <dbReference type="Rhea" id="RHEA:10540"/>
        <dbReference type="ChEBI" id="CHEBI:17001"/>
        <dbReference type="ChEBI" id="CHEBI:17071"/>
        <dbReference type="ChEBI" id="CHEBI:44841"/>
        <dbReference type="EC" id="4.1.2.25"/>
    </reaction>
</comment>
<dbReference type="GO" id="GO:0004150">
    <property type="term" value="F:dihydroneopterin aldolase activity"/>
    <property type="evidence" value="ECO:0007669"/>
    <property type="project" value="UniProtKB-UniRule"/>
</dbReference>
<evidence type="ECO:0000313" key="9">
    <source>
        <dbReference type="Proteomes" id="UP000000323"/>
    </source>
</evidence>
<dbReference type="STRING" id="525904.Tter_0826"/>
<proteinExistence type="inferred from homology"/>
<keyword evidence="4 6" id="KW-0289">Folate biosynthesis</keyword>
<dbReference type="KEGG" id="ttr:Tter_0826"/>
<feature type="domain" description="Dihydroneopterin aldolase/epimerase" evidence="7">
    <location>
        <begin position="6"/>
        <end position="119"/>
    </location>
</feature>
<dbReference type="PANTHER" id="PTHR42844">
    <property type="entry name" value="DIHYDRONEOPTERIN ALDOLASE 1-RELATED"/>
    <property type="match status" value="1"/>
</dbReference>
<evidence type="ECO:0000256" key="5">
    <source>
        <dbReference type="ARBA" id="ARBA00023239"/>
    </source>
</evidence>
<dbReference type="GO" id="GO:0005737">
    <property type="term" value="C:cytoplasm"/>
    <property type="evidence" value="ECO:0007669"/>
    <property type="project" value="TreeGrafter"/>
</dbReference>
<comment type="similarity">
    <text evidence="3 6">Belongs to the DHNA family.</text>
</comment>
<dbReference type="RefSeq" id="WP_012874778.1">
    <property type="nucleotide sequence ID" value="NC_013525.1"/>
</dbReference>
<dbReference type="FunFam" id="3.30.1130.10:FF:000003">
    <property type="entry name" value="7,8-dihydroneopterin aldolase"/>
    <property type="match status" value="1"/>
</dbReference>
<gene>
    <name evidence="8" type="ordered locus">Tter_0826</name>
</gene>
<dbReference type="UniPathway" id="UPA00077">
    <property type="reaction ID" value="UER00154"/>
</dbReference>